<dbReference type="GO" id="GO:0016020">
    <property type="term" value="C:membrane"/>
    <property type="evidence" value="ECO:0007669"/>
    <property type="project" value="InterPro"/>
</dbReference>
<feature type="domain" description="Methyl-accepting transducer" evidence="3">
    <location>
        <begin position="252"/>
        <end position="445"/>
    </location>
</feature>
<gene>
    <name evidence="6" type="ORF">SAMN04487959_102137</name>
</gene>
<dbReference type="InterPro" id="IPR050903">
    <property type="entry name" value="Bact_Chemotaxis_MeTrfase"/>
</dbReference>
<reference evidence="6 7" key="1">
    <citation type="submission" date="2016-10" db="EMBL/GenBank/DDBJ databases">
        <authorList>
            <person name="de Groot N.N."/>
        </authorList>
    </citation>
    <scope>NUCLEOTIDE SEQUENCE [LARGE SCALE GENOMIC DNA]</scope>
    <source>
        <strain evidence="6 7">CGMCC 1.6848</strain>
    </source>
</reference>
<dbReference type="InterPro" id="IPR004089">
    <property type="entry name" value="MCPsignal_dom"/>
</dbReference>
<protein>
    <submittedName>
        <fullName evidence="6">Methyl-accepting chemotaxis sensory transducer with Pas/Pac sensor</fullName>
    </submittedName>
</protein>
<sequence>MLRSKRNDTIASAIHRSMAIIEFTPQGDILSVNDNFCQVTGYSETELVGHHHRMLCEPEYAASLDYRLLWDALQRGEHMSGRFKRIAKDGSVLWLEAAYTPVTGRSGRVDKVLKTATDITEKVAHEQEMTSRLNAIDRSMAVIEFNPDGTILTANRNFLETVGYSLEDIQGAHHRLFCEADYATSDEYRRFWQRLNAGEYTAGQYKRLDNQGRELWLEATYNPVFDADGQLYKVVKFATDITRRIERQRAESASAQMAYRISSETRLTANEGEEIIGQTMAEIRDIAERVSQVSHLIDELEQRSSDITAVIETIRNIAEQTNLLALNAAIEAARAGEHGRGFAVVSHEVRQLSIRTTQATQDIVATIGSLREITQQASEGMQACLHNVDSGVKQTGQASDIIARIRTGANDVVTAIERFASTLESGTCNQPATRRSSTPLLQELAGS</sequence>
<dbReference type="SMART" id="SM00091">
    <property type="entry name" value="PAS"/>
    <property type="match status" value="2"/>
</dbReference>
<feature type="compositionally biased region" description="Polar residues" evidence="2">
    <location>
        <begin position="426"/>
        <end position="440"/>
    </location>
</feature>
<dbReference type="PANTHER" id="PTHR24422:SF10">
    <property type="entry name" value="CHEMOTAXIS PROTEIN METHYLTRANSFERASE 2"/>
    <property type="match status" value="1"/>
</dbReference>
<feature type="domain" description="PAC" evidence="5">
    <location>
        <begin position="201"/>
        <end position="253"/>
    </location>
</feature>
<feature type="domain" description="PAS" evidence="4">
    <location>
        <begin position="20"/>
        <end position="76"/>
    </location>
</feature>
<dbReference type="RefSeq" id="WP_092843317.1">
    <property type="nucleotide sequence ID" value="NZ_FOPY01000002.1"/>
</dbReference>
<dbReference type="PANTHER" id="PTHR24422">
    <property type="entry name" value="CHEMOTAXIS PROTEIN METHYLTRANSFERASE"/>
    <property type="match status" value="1"/>
</dbReference>
<dbReference type="Pfam" id="PF00015">
    <property type="entry name" value="MCPsignal"/>
    <property type="match status" value="1"/>
</dbReference>
<evidence type="ECO:0000259" key="3">
    <source>
        <dbReference type="PROSITE" id="PS50111"/>
    </source>
</evidence>
<accession>A0A1I2YTF0</accession>
<dbReference type="InterPro" id="IPR035965">
    <property type="entry name" value="PAS-like_dom_sf"/>
</dbReference>
<evidence type="ECO:0000259" key="4">
    <source>
        <dbReference type="PROSITE" id="PS50112"/>
    </source>
</evidence>
<evidence type="ECO:0000313" key="7">
    <source>
        <dbReference type="Proteomes" id="UP000199040"/>
    </source>
</evidence>
<dbReference type="CDD" id="cd00130">
    <property type="entry name" value="PAS"/>
    <property type="match status" value="2"/>
</dbReference>
<evidence type="ECO:0000256" key="2">
    <source>
        <dbReference type="SAM" id="MobiDB-lite"/>
    </source>
</evidence>
<dbReference type="SUPFAM" id="SSF58104">
    <property type="entry name" value="Methyl-accepting chemotaxis protein (MCP) signaling domain"/>
    <property type="match status" value="1"/>
</dbReference>
<dbReference type="STRING" id="442341.SAMN04487959_102137"/>
<feature type="domain" description="PAC" evidence="5">
    <location>
        <begin position="77"/>
        <end position="131"/>
    </location>
</feature>
<dbReference type="GO" id="GO:0007165">
    <property type="term" value="P:signal transduction"/>
    <property type="evidence" value="ECO:0007669"/>
    <property type="project" value="UniProtKB-KW"/>
</dbReference>
<keyword evidence="1" id="KW-0807">Transducer</keyword>
<proteinExistence type="predicted"/>
<keyword evidence="7" id="KW-1185">Reference proteome</keyword>
<dbReference type="InterPro" id="IPR000700">
    <property type="entry name" value="PAS-assoc_C"/>
</dbReference>
<evidence type="ECO:0000256" key="1">
    <source>
        <dbReference type="PROSITE-ProRule" id="PRU00284"/>
    </source>
</evidence>
<dbReference type="Gene3D" id="1.10.287.950">
    <property type="entry name" value="Methyl-accepting chemotaxis protein"/>
    <property type="match status" value="1"/>
</dbReference>
<dbReference type="Pfam" id="PF08447">
    <property type="entry name" value="PAS_3"/>
    <property type="match status" value="2"/>
</dbReference>
<dbReference type="CDD" id="cd11386">
    <property type="entry name" value="MCP_signal"/>
    <property type="match status" value="1"/>
</dbReference>
<dbReference type="FunFam" id="3.30.450.20:FF:000103">
    <property type="entry name" value="Methyl-accepting chemotaxis protein"/>
    <property type="match status" value="1"/>
</dbReference>
<dbReference type="EMBL" id="FOPY01000002">
    <property type="protein sequence ID" value="SFH28755.1"/>
    <property type="molecule type" value="Genomic_DNA"/>
</dbReference>
<dbReference type="Gene3D" id="3.30.450.20">
    <property type="entry name" value="PAS domain"/>
    <property type="match status" value="2"/>
</dbReference>
<name>A0A1I2YTF0_9GAMM</name>
<dbReference type="InterPro" id="IPR000014">
    <property type="entry name" value="PAS"/>
</dbReference>
<evidence type="ECO:0000313" key="6">
    <source>
        <dbReference type="EMBL" id="SFH28755.1"/>
    </source>
</evidence>
<organism evidence="6 7">
    <name type="scientific">Modicisalibacter xianhensis</name>
    <dbReference type="NCBI Taxonomy" id="442341"/>
    <lineage>
        <taxon>Bacteria</taxon>
        <taxon>Pseudomonadati</taxon>
        <taxon>Pseudomonadota</taxon>
        <taxon>Gammaproteobacteria</taxon>
        <taxon>Oceanospirillales</taxon>
        <taxon>Halomonadaceae</taxon>
        <taxon>Modicisalibacter</taxon>
    </lineage>
</organism>
<dbReference type="NCBIfam" id="TIGR00229">
    <property type="entry name" value="sensory_box"/>
    <property type="match status" value="2"/>
</dbReference>
<feature type="region of interest" description="Disordered" evidence="2">
    <location>
        <begin position="426"/>
        <end position="447"/>
    </location>
</feature>
<dbReference type="Proteomes" id="UP000199040">
    <property type="component" value="Unassembled WGS sequence"/>
</dbReference>
<dbReference type="SMART" id="SM00283">
    <property type="entry name" value="MA"/>
    <property type="match status" value="1"/>
</dbReference>
<dbReference type="InterPro" id="IPR013655">
    <property type="entry name" value="PAS_fold_3"/>
</dbReference>
<dbReference type="PROSITE" id="PS50111">
    <property type="entry name" value="CHEMOTAXIS_TRANSDUC_2"/>
    <property type="match status" value="1"/>
</dbReference>
<evidence type="ECO:0000259" key="5">
    <source>
        <dbReference type="PROSITE" id="PS50113"/>
    </source>
</evidence>
<dbReference type="PROSITE" id="PS50113">
    <property type="entry name" value="PAC"/>
    <property type="match status" value="2"/>
</dbReference>
<dbReference type="InterPro" id="IPR001610">
    <property type="entry name" value="PAC"/>
</dbReference>
<dbReference type="PROSITE" id="PS50112">
    <property type="entry name" value="PAS"/>
    <property type="match status" value="1"/>
</dbReference>
<dbReference type="AlphaFoldDB" id="A0A1I2YTF0"/>
<dbReference type="SMART" id="SM00086">
    <property type="entry name" value="PAC"/>
    <property type="match status" value="2"/>
</dbReference>
<dbReference type="GO" id="GO:0006935">
    <property type="term" value="P:chemotaxis"/>
    <property type="evidence" value="ECO:0007669"/>
    <property type="project" value="UniProtKB-ARBA"/>
</dbReference>
<dbReference type="SUPFAM" id="SSF55785">
    <property type="entry name" value="PYP-like sensor domain (PAS domain)"/>
    <property type="match status" value="2"/>
</dbReference>